<dbReference type="Proteomes" id="UP000284706">
    <property type="component" value="Unassembled WGS sequence"/>
</dbReference>
<feature type="compositionally biased region" description="Low complexity" evidence="1">
    <location>
        <begin position="404"/>
        <end position="444"/>
    </location>
</feature>
<evidence type="ECO:0000313" key="2">
    <source>
        <dbReference type="EMBL" id="PPQ78304.1"/>
    </source>
</evidence>
<feature type="compositionally biased region" description="Low complexity" evidence="1">
    <location>
        <begin position="559"/>
        <end position="591"/>
    </location>
</feature>
<keyword evidence="3" id="KW-1185">Reference proteome</keyword>
<organism evidence="2 3">
    <name type="scientific">Gymnopilus dilepis</name>
    <dbReference type="NCBI Taxonomy" id="231916"/>
    <lineage>
        <taxon>Eukaryota</taxon>
        <taxon>Fungi</taxon>
        <taxon>Dikarya</taxon>
        <taxon>Basidiomycota</taxon>
        <taxon>Agaricomycotina</taxon>
        <taxon>Agaricomycetes</taxon>
        <taxon>Agaricomycetidae</taxon>
        <taxon>Agaricales</taxon>
        <taxon>Agaricineae</taxon>
        <taxon>Hymenogastraceae</taxon>
        <taxon>Gymnopilus</taxon>
    </lineage>
</organism>
<feature type="compositionally biased region" description="Polar residues" evidence="1">
    <location>
        <begin position="445"/>
        <end position="465"/>
    </location>
</feature>
<proteinExistence type="predicted"/>
<reference evidence="2 3" key="1">
    <citation type="journal article" date="2018" name="Evol. Lett.">
        <title>Horizontal gene cluster transfer increased hallucinogenic mushroom diversity.</title>
        <authorList>
            <person name="Reynolds H.T."/>
            <person name="Vijayakumar V."/>
            <person name="Gluck-Thaler E."/>
            <person name="Korotkin H.B."/>
            <person name="Matheny P.B."/>
            <person name="Slot J.C."/>
        </authorList>
    </citation>
    <scope>NUCLEOTIDE SEQUENCE [LARGE SCALE GENOMIC DNA]</scope>
    <source>
        <strain evidence="2 3">SRW20</strain>
    </source>
</reference>
<evidence type="ECO:0000256" key="1">
    <source>
        <dbReference type="SAM" id="MobiDB-lite"/>
    </source>
</evidence>
<feature type="compositionally biased region" description="Polar residues" evidence="1">
    <location>
        <begin position="500"/>
        <end position="522"/>
    </location>
</feature>
<feature type="region of interest" description="Disordered" evidence="1">
    <location>
        <begin position="397"/>
        <end position="619"/>
    </location>
</feature>
<dbReference type="InParanoid" id="A0A409WIF1"/>
<feature type="compositionally biased region" description="Basic residues" evidence="1">
    <location>
        <begin position="535"/>
        <end position="547"/>
    </location>
</feature>
<name>A0A409WIF1_9AGAR</name>
<feature type="compositionally biased region" description="Polar residues" evidence="1">
    <location>
        <begin position="602"/>
        <end position="612"/>
    </location>
</feature>
<dbReference type="EMBL" id="NHYE01005056">
    <property type="protein sequence ID" value="PPQ78304.1"/>
    <property type="molecule type" value="Genomic_DNA"/>
</dbReference>
<sequence>MSFLGLGNALNVNANSANNGPGPQLHNGRQLPSSYYLPGLNIANALPPLLPKYASFGPRSSGVPADTHQHNFPLQSNIFPSSSSWHPMSSSNVANTSTLGIPPQHVRVLESSAGLSATSLILPPASTRPRHLQNSPVTKIMLDSIQSSSLAESIERNNPAQEDFLSPESLLRAYRDLANTEALDHPSSVAGEGIFSANFFREPSASQVLQPNLHRGTTTDSDALNDQCISSTTGISDDHFNASFENTSIEPSSSNTLQGNGFNTQIQITSDLFAAVLPLGDLHIALDLATDPSHIPCPQFALPEMTGIIASRGEAKQTARKYCDHGNDTGLATSSRDTSVELPQCRYKHFGQRSFSGLVDLQISQPRNRQAPETQNYTSVHVTSPYSELAHALTPVVQTPVPGPLSSTSSTSSTPSNLTHTLFPTPPASGALSTTSSSSLTPATIQQNNHTDWTQKSGPGSPSRHSQQEDNGPRSLNRPATRPPFETGRKKRKFDDLDHSPSSSPATSPLQDKTDAQPSVGSLAQPDETDESGPKPKRKRGRPKKPKAPSSQSQWKGFRPIARRPSASPPMTIARSTASSPSPSSLSGPSSWEGMRDVRSAHGSTYPTTARNGQDLEEMVDVDDLDQERSFTPLLHRQIVLEPYEG</sequence>
<comment type="caution">
    <text evidence="2">The sequence shown here is derived from an EMBL/GenBank/DDBJ whole genome shotgun (WGS) entry which is preliminary data.</text>
</comment>
<gene>
    <name evidence="2" type="ORF">CVT26_007697</name>
</gene>
<dbReference type="AlphaFoldDB" id="A0A409WIF1"/>
<accession>A0A409WIF1</accession>
<evidence type="ECO:0000313" key="3">
    <source>
        <dbReference type="Proteomes" id="UP000284706"/>
    </source>
</evidence>
<protein>
    <submittedName>
        <fullName evidence="2">Uncharacterized protein</fullName>
    </submittedName>
</protein>